<protein>
    <submittedName>
        <fullName evidence="1">Uncharacterized protein</fullName>
    </submittedName>
</protein>
<dbReference type="RefSeq" id="YP_010001602.1">
    <property type="nucleotide sequence ID" value="NC_053234.1"/>
</dbReference>
<gene>
    <name evidence="1" type="primary">60</name>
    <name evidence="1" type="ORF">SEA_KROOS_60</name>
</gene>
<sequence>MGVSLRWFGVVVEVAVMMRQWKRLHRAYRVDAYRWRTGRAHLPKWRRWLPWGQYVNNLHLLYVEAYMPGVGGVCASIHHKTSDLMSPHHWHTLRNSWLARAEKKPR</sequence>
<name>A0A3G3M9F1_9CAUD</name>
<organism evidence="1 2">
    <name type="scientific">Gordonia phage Kroos</name>
    <dbReference type="NCBI Taxonomy" id="2483671"/>
    <lineage>
        <taxon>Viruses</taxon>
        <taxon>Duplodnaviria</taxon>
        <taxon>Heunggongvirae</taxon>
        <taxon>Uroviricota</taxon>
        <taxon>Caudoviricetes</taxon>
        <taxon>Stackebrandtviridae</taxon>
        <taxon>Schenleyvirinae</taxon>
        <taxon>Kroosvirus</taxon>
        <taxon>Kroosvirus kroos</taxon>
    </lineage>
</organism>
<dbReference type="Proteomes" id="UP000268332">
    <property type="component" value="Segment"/>
</dbReference>
<proteinExistence type="predicted"/>
<keyword evidence="2" id="KW-1185">Reference proteome</keyword>
<accession>A0A3G3M9F1</accession>
<reference evidence="1 2" key="1">
    <citation type="submission" date="2018-09" db="EMBL/GenBank/DDBJ databases">
        <authorList>
            <person name="Pope W.H."/>
            <person name="Garlena R.A."/>
            <person name="Russell D.A."/>
            <person name="Jacobs-Sera D."/>
            <person name="Hatfull G.F."/>
        </authorList>
    </citation>
    <scope>NUCLEOTIDE SEQUENCE [LARGE SCALE GENOMIC DNA]</scope>
</reference>
<evidence type="ECO:0000313" key="2">
    <source>
        <dbReference type="Proteomes" id="UP000268332"/>
    </source>
</evidence>
<dbReference type="KEGG" id="vg:63026107"/>
<evidence type="ECO:0000313" key="1">
    <source>
        <dbReference type="EMBL" id="AYR03039.1"/>
    </source>
</evidence>
<dbReference type="GeneID" id="63026107"/>
<dbReference type="EMBL" id="MH976513">
    <property type="protein sequence ID" value="AYR03039.1"/>
    <property type="molecule type" value="Genomic_DNA"/>
</dbReference>